<evidence type="ECO:0000256" key="7">
    <source>
        <dbReference type="ARBA" id="ARBA00022840"/>
    </source>
</evidence>
<evidence type="ECO:0000313" key="12">
    <source>
        <dbReference type="Proteomes" id="UP000187486"/>
    </source>
</evidence>
<dbReference type="EMBL" id="MQUQ01000006">
    <property type="protein sequence ID" value="OLZ52385.1"/>
    <property type="molecule type" value="Genomic_DNA"/>
</dbReference>
<evidence type="ECO:0000259" key="9">
    <source>
        <dbReference type="Pfam" id="PF02518"/>
    </source>
</evidence>
<protein>
    <recommendedName>
        <fullName evidence="2">histidine kinase</fullName>
        <ecNumber evidence="2">2.7.13.3</ecNumber>
    </recommendedName>
</protein>
<dbReference type="PANTHER" id="PTHR24421">
    <property type="entry name" value="NITRATE/NITRITE SENSOR PROTEIN NARX-RELATED"/>
    <property type="match status" value="1"/>
</dbReference>
<evidence type="ECO:0000259" key="10">
    <source>
        <dbReference type="Pfam" id="PF07730"/>
    </source>
</evidence>
<dbReference type="Gene3D" id="1.20.5.1930">
    <property type="match status" value="1"/>
</dbReference>
<dbReference type="GO" id="GO:0016020">
    <property type="term" value="C:membrane"/>
    <property type="evidence" value="ECO:0007669"/>
    <property type="project" value="InterPro"/>
</dbReference>
<reference evidence="11 12" key="1">
    <citation type="submission" date="2016-01" db="EMBL/GenBank/DDBJ databases">
        <title>Amycolatopsis coloradensis genome sequencing and assembly.</title>
        <authorList>
            <person name="Mayilraj S."/>
        </authorList>
    </citation>
    <scope>NUCLEOTIDE SEQUENCE [LARGE SCALE GENOMIC DNA]</scope>
    <source>
        <strain evidence="11 12">DSM 44225</strain>
    </source>
</reference>
<evidence type="ECO:0000256" key="6">
    <source>
        <dbReference type="ARBA" id="ARBA00022777"/>
    </source>
</evidence>
<dbReference type="PANTHER" id="PTHR24421:SF10">
    <property type="entry name" value="NITRATE_NITRITE SENSOR PROTEIN NARQ"/>
    <property type="match status" value="1"/>
</dbReference>
<sequence length="293" mass="32303">MVVNEAKLALASVMGMAAANAGIPLDELTHAWSSMFDSLLEHLWPDPAAHTSDRQLLTIRSLQHSIATRSRISNAWYQTVAIHRTEQAQTAERERIARELHDWYGSNLSLALRRLELVELDHGDSADYLEQLRVVLSDLFTGTRRFAAGLRLESPVNSIRSALQSFVNSLEVEPSSIEIFVKGDERSISGHMRSEMFILLREALRNIIAHAGAPSAFVMVEVSAGQIGAVIKDSGRGFAVPDDLGTLGGTGLLSMKERVENLSGKFVLTSAPNRGTRINIWIPVRTELDDHVN</sequence>
<evidence type="ECO:0000256" key="8">
    <source>
        <dbReference type="ARBA" id="ARBA00023012"/>
    </source>
</evidence>
<gene>
    <name evidence="11" type="ORF">BS329_13750</name>
</gene>
<keyword evidence="5" id="KW-0547">Nucleotide-binding</keyword>
<proteinExistence type="predicted"/>
<keyword evidence="4" id="KW-0808">Transferase</keyword>
<comment type="catalytic activity">
    <reaction evidence="1">
        <text>ATP + protein L-histidine = ADP + protein N-phospho-L-histidine.</text>
        <dbReference type="EC" id="2.7.13.3"/>
    </reaction>
</comment>
<evidence type="ECO:0000256" key="5">
    <source>
        <dbReference type="ARBA" id="ARBA00022741"/>
    </source>
</evidence>
<keyword evidence="8" id="KW-0902">Two-component regulatory system</keyword>
<dbReference type="AlphaFoldDB" id="A0A1R0KUS5"/>
<evidence type="ECO:0000313" key="11">
    <source>
        <dbReference type="EMBL" id="OLZ52385.1"/>
    </source>
</evidence>
<dbReference type="InterPro" id="IPR050482">
    <property type="entry name" value="Sensor_HK_TwoCompSys"/>
</dbReference>
<evidence type="ECO:0000256" key="1">
    <source>
        <dbReference type="ARBA" id="ARBA00000085"/>
    </source>
</evidence>
<dbReference type="InterPro" id="IPR011712">
    <property type="entry name" value="Sig_transdc_His_kin_sub3_dim/P"/>
</dbReference>
<dbReference type="GO" id="GO:0000155">
    <property type="term" value="F:phosphorelay sensor kinase activity"/>
    <property type="evidence" value="ECO:0007669"/>
    <property type="project" value="InterPro"/>
</dbReference>
<dbReference type="GO" id="GO:0005524">
    <property type="term" value="F:ATP binding"/>
    <property type="evidence" value="ECO:0007669"/>
    <property type="project" value="UniProtKB-KW"/>
</dbReference>
<keyword evidence="7" id="KW-0067">ATP-binding</keyword>
<keyword evidence="12" id="KW-1185">Reference proteome</keyword>
<accession>A0A1R0KUS5</accession>
<feature type="domain" description="Histidine kinase/HSP90-like ATPase" evidence="9">
    <location>
        <begin position="197"/>
        <end position="285"/>
    </location>
</feature>
<evidence type="ECO:0000256" key="2">
    <source>
        <dbReference type="ARBA" id="ARBA00012438"/>
    </source>
</evidence>
<dbReference type="InterPro" id="IPR003594">
    <property type="entry name" value="HATPase_dom"/>
</dbReference>
<dbReference type="InterPro" id="IPR036890">
    <property type="entry name" value="HATPase_C_sf"/>
</dbReference>
<evidence type="ECO:0000256" key="3">
    <source>
        <dbReference type="ARBA" id="ARBA00022553"/>
    </source>
</evidence>
<dbReference type="STRING" id="76021.BS329_13750"/>
<feature type="domain" description="Signal transduction histidine kinase subgroup 3 dimerisation and phosphoacceptor" evidence="10">
    <location>
        <begin position="92"/>
        <end position="151"/>
    </location>
</feature>
<dbReference type="Pfam" id="PF07730">
    <property type="entry name" value="HisKA_3"/>
    <property type="match status" value="1"/>
</dbReference>
<dbReference type="Pfam" id="PF02518">
    <property type="entry name" value="HATPase_c"/>
    <property type="match status" value="1"/>
</dbReference>
<keyword evidence="6" id="KW-0418">Kinase</keyword>
<dbReference type="Proteomes" id="UP000187486">
    <property type="component" value="Unassembled WGS sequence"/>
</dbReference>
<dbReference type="EC" id="2.7.13.3" evidence="2"/>
<keyword evidence="3" id="KW-0597">Phosphoprotein</keyword>
<evidence type="ECO:0000256" key="4">
    <source>
        <dbReference type="ARBA" id="ARBA00022679"/>
    </source>
</evidence>
<organism evidence="11 12">
    <name type="scientific">Amycolatopsis coloradensis</name>
    <dbReference type="NCBI Taxonomy" id="76021"/>
    <lineage>
        <taxon>Bacteria</taxon>
        <taxon>Bacillati</taxon>
        <taxon>Actinomycetota</taxon>
        <taxon>Actinomycetes</taxon>
        <taxon>Pseudonocardiales</taxon>
        <taxon>Pseudonocardiaceae</taxon>
        <taxon>Amycolatopsis</taxon>
    </lineage>
</organism>
<name>A0A1R0KUS5_9PSEU</name>
<dbReference type="Gene3D" id="3.30.565.10">
    <property type="entry name" value="Histidine kinase-like ATPase, C-terminal domain"/>
    <property type="match status" value="1"/>
</dbReference>
<dbReference type="SUPFAM" id="SSF55874">
    <property type="entry name" value="ATPase domain of HSP90 chaperone/DNA topoisomerase II/histidine kinase"/>
    <property type="match status" value="1"/>
</dbReference>
<comment type="caution">
    <text evidence="11">The sequence shown here is derived from an EMBL/GenBank/DDBJ whole genome shotgun (WGS) entry which is preliminary data.</text>
</comment>
<dbReference type="GO" id="GO:0046983">
    <property type="term" value="F:protein dimerization activity"/>
    <property type="evidence" value="ECO:0007669"/>
    <property type="project" value="InterPro"/>
</dbReference>